<organism evidence="1 2">
    <name type="scientific">Pyropia yezoensis</name>
    <name type="common">Susabi-nori</name>
    <name type="synonym">Porphyra yezoensis</name>
    <dbReference type="NCBI Taxonomy" id="2788"/>
    <lineage>
        <taxon>Eukaryota</taxon>
        <taxon>Rhodophyta</taxon>
        <taxon>Bangiophyceae</taxon>
        <taxon>Bangiales</taxon>
        <taxon>Bangiaceae</taxon>
        <taxon>Pyropia</taxon>
    </lineage>
</organism>
<dbReference type="EMBL" id="CM020620">
    <property type="protein sequence ID" value="KAK1867567.1"/>
    <property type="molecule type" value="Genomic_DNA"/>
</dbReference>
<evidence type="ECO:0000313" key="2">
    <source>
        <dbReference type="Proteomes" id="UP000798662"/>
    </source>
</evidence>
<keyword evidence="2" id="KW-1185">Reference proteome</keyword>
<gene>
    <name evidence="1" type="ORF">I4F81_010073</name>
</gene>
<accession>A0ACC3CCR8</accession>
<comment type="caution">
    <text evidence="1">The sequence shown here is derived from an EMBL/GenBank/DDBJ whole genome shotgun (WGS) entry which is preliminary data.</text>
</comment>
<sequence>MRDEAAAAAARAGDRGGAAAADDGAAAAGAPTPTSPKTAGGRRCRRGRIQRRFHSAGGVSAGRAAEACRISLEVGAVVASGRRRCLAAEAAVRWSERVLCHRRRHAVGTGGRRSNRLDGAAVRQAASRGMRGGVTNSSGEVGYQKKVPSAYAHTPPPLSPPATTTHQRRPSATFRPFTAATALRQTPCGTQVVARRLCRRPAPADAICNAGFVVQGGGVGCGGGTGG</sequence>
<dbReference type="Proteomes" id="UP000798662">
    <property type="component" value="Chromosome 3"/>
</dbReference>
<proteinExistence type="predicted"/>
<name>A0ACC3CCR8_PYRYE</name>
<reference evidence="1" key="1">
    <citation type="submission" date="2019-11" db="EMBL/GenBank/DDBJ databases">
        <title>Nori genome reveals adaptations in red seaweeds to the harsh intertidal environment.</title>
        <authorList>
            <person name="Wang D."/>
            <person name="Mao Y."/>
        </authorList>
    </citation>
    <scope>NUCLEOTIDE SEQUENCE</scope>
    <source>
        <tissue evidence="1">Gametophyte</tissue>
    </source>
</reference>
<protein>
    <submittedName>
        <fullName evidence="1">Uncharacterized protein</fullName>
    </submittedName>
</protein>
<evidence type="ECO:0000313" key="1">
    <source>
        <dbReference type="EMBL" id="KAK1867567.1"/>
    </source>
</evidence>